<dbReference type="EMBL" id="JBANRG010000027">
    <property type="protein sequence ID" value="KAK7453216.1"/>
    <property type="molecule type" value="Genomic_DNA"/>
</dbReference>
<keyword evidence="2" id="KW-1133">Transmembrane helix</keyword>
<comment type="caution">
    <text evidence="4">The sequence shown here is derived from an EMBL/GenBank/DDBJ whole genome shotgun (WGS) entry which is preliminary data.</text>
</comment>
<keyword evidence="2" id="KW-0472">Membrane</keyword>
<reference evidence="4 5" key="1">
    <citation type="submission" date="2024-01" db="EMBL/GenBank/DDBJ databases">
        <title>A draft genome for the cacao thread blight pathogen Marasmiellus scandens.</title>
        <authorList>
            <person name="Baruah I.K."/>
            <person name="Leung J."/>
            <person name="Bukari Y."/>
            <person name="Amoako-Attah I."/>
            <person name="Meinhardt L.W."/>
            <person name="Bailey B.A."/>
            <person name="Cohen S.P."/>
        </authorList>
    </citation>
    <scope>NUCLEOTIDE SEQUENCE [LARGE SCALE GENOMIC DNA]</scope>
    <source>
        <strain evidence="4 5">GH-19</strain>
    </source>
</reference>
<evidence type="ECO:0000256" key="1">
    <source>
        <dbReference type="SAM" id="MobiDB-lite"/>
    </source>
</evidence>
<protein>
    <recommendedName>
        <fullName evidence="6">Mid2 domain-containing protein</fullName>
    </recommendedName>
</protein>
<feature type="compositionally biased region" description="Low complexity" evidence="1">
    <location>
        <begin position="188"/>
        <end position="206"/>
    </location>
</feature>
<evidence type="ECO:0000313" key="5">
    <source>
        <dbReference type="Proteomes" id="UP001498398"/>
    </source>
</evidence>
<feature type="region of interest" description="Disordered" evidence="1">
    <location>
        <begin position="184"/>
        <end position="236"/>
    </location>
</feature>
<sequence length="367" mass="38673">MALHCWPFVLLQISLVWGLKLTISSSTVTIGQPASVTWTLDPQDQKKTFAIVPVFDGISINPSGFSDWQQFLVSPQGKETNTFSTPITTPGTFHFEAYSIPLPIKRRNVINRRFFGVELLAKSDSITAVQSSASAGTPSKSPTATSSSLSDTVVSSTPSDSSSSVIIQASFLADGSGSITVPATAVHSQSSAPPSTSTSKSDVSVTGPPSQQLATATTTMTSSASITVTPESRSGSISNKNKLLAIILASIFGALILSIAITLIVLWIRRRNKNRGGTTLVSSIPGNPCYSKSDSWVSVSEKRFSEYSASDCDSTSIAPSDSISQVLHYTQTSAKRNPFVPSTTLATVPEGENAVVTDTNINNGPES</sequence>
<gene>
    <name evidence="4" type="ORF">VKT23_011897</name>
</gene>
<evidence type="ECO:0000256" key="3">
    <source>
        <dbReference type="SAM" id="SignalP"/>
    </source>
</evidence>
<organism evidence="4 5">
    <name type="scientific">Marasmiellus scandens</name>
    <dbReference type="NCBI Taxonomy" id="2682957"/>
    <lineage>
        <taxon>Eukaryota</taxon>
        <taxon>Fungi</taxon>
        <taxon>Dikarya</taxon>
        <taxon>Basidiomycota</taxon>
        <taxon>Agaricomycotina</taxon>
        <taxon>Agaricomycetes</taxon>
        <taxon>Agaricomycetidae</taxon>
        <taxon>Agaricales</taxon>
        <taxon>Marasmiineae</taxon>
        <taxon>Omphalotaceae</taxon>
        <taxon>Marasmiellus</taxon>
    </lineage>
</organism>
<keyword evidence="3" id="KW-0732">Signal</keyword>
<evidence type="ECO:0000313" key="4">
    <source>
        <dbReference type="EMBL" id="KAK7453216.1"/>
    </source>
</evidence>
<keyword evidence="5" id="KW-1185">Reference proteome</keyword>
<name>A0ABR1JBA3_9AGAR</name>
<accession>A0ABR1JBA3</accession>
<evidence type="ECO:0000256" key="2">
    <source>
        <dbReference type="SAM" id="Phobius"/>
    </source>
</evidence>
<feature type="region of interest" description="Disordered" evidence="1">
    <location>
        <begin position="131"/>
        <end position="161"/>
    </location>
</feature>
<proteinExistence type="predicted"/>
<dbReference type="Proteomes" id="UP001498398">
    <property type="component" value="Unassembled WGS sequence"/>
</dbReference>
<evidence type="ECO:0008006" key="6">
    <source>
        <dbReference type="Google" id="ProtNLM"/>
    </source>
</evidence>
<feature type="signal peptide" evidence="3">
    <location>
        <begin position="1"/>
        <end position="18"/>
    </location>
</feature>
<feature type="compositionally biased region" description="Low complexity" evidence="1">
    <location>
        <begin position="214"/>
        <end position="229"/>
    </location>
</feature>
<feature type="chain" id="PRO_5045318772" description="Mid2 domain-containing protein" evidence="3">
    <location>
        <begin position="19"/>
        <end position="367"/>
    </location>
</feature>
<keyword evidence="2" id="KW-0812">Transmembrane</keyword>
<feature type="transmembrane region" description="Helical" evidence="2">
    <location>
        <begin position="243"/>
        <end position="268"/>
    </location>
</feature>